<evidence type="ECO:0000256" key="1">
    <source>
        <dbReference type="ARBA" id="ARBA00022723"/>
    </source>
</evidence>
<dbReference type="InterPro" id="IPR006564">
    <property type="entry name" value="Znf_PMZ"/>
</dbReference>
<keyword evidence="1" id="KW-0479">Metal-binding</keyword>
<dbReference type="SUPFAM" id="SSF81995">
    <property type="entry name" value="beta-sandwich domain of Sec23/24"/>
    <property type="match status" value="1"/>
</dbReference>
<feature type="compositionally biased region" description="Polar residues" evidence="5">
    <location>
        <begin position="249"/>
        <end position="269"/>
    </location>
</feature>
<dbReference type="PANTHER" id="PTHR31973:SF187">
    <property type="entry name" value="MUTATOR TRANSPOSASE MUDRA PROTEIN"/>
    <property type="match status" value="1"/>
</dbReference>
<protein>
    <submittedName>
        <fullName evidence="7">MuDR family transposase</fullName>
    </submittedName>
</protein>
<feature type="region of interest" description="Disordered" evidence="5">
    <location>
        <begin position="538"/>
        <end position="581"/>
    </location>
</feature>
<keyword evidence="3" id="KW-0862">Zinc</keyword>
<feature type="compositionally biased region" description="Polar residues" evidence="5">
    <location>
        <begin position="298"/>
        <end position="308"/>
    </location>
</feature>
<dbReference type="OrthoDB" id="687700at2759"/>
<proteinExistence type="predicted"/>
<feature type="compositionally biased region" description="Low complexity" evidence="5">
    <location>
        <begin position="309"/>
        <end position="339"/>
    </location>
</feature>
<dbReference type="PROSITE" id="PS50966">
    <property type="entry name" value="ZF_SWIM"/>
    <property type="match status" value="1"/>
</dbReference>
<feature type="compositionally biased region" description="Polar residues" evidence="5">
    <location>
        <begin position="376"/>
        <end position="385"/>
    </location>
</feature>
<dbReference type="Pfam" id="PF04434">
    <property type="entry name" value="SWIM"/>
    <property type="match status" value="1"/>
</dbReference>
<dbReference type="Proteomes" id="UP001153555">
    <property type="component" value="Unassembled WGS sequence"/>
</dbReference>
<feature type="compositionally biased region" description="Polar residues" evidence="5">
    <location>
        <begin position="494"/>
        <end position="504"/>
    </location>
</feature>
<evidence type="ECO:0000256" key="4">
    <source>
        <dbReference type="PROSITE-ProRule" id="PRU00325"/>
    </source>
</evidence>
<evidence type="ECO:0000256" key="3">
    <source>
        <dbReference type="ARBA" id="ARBA00022833"/>
    </source>
</evidence>
<reference evidence="7" key="1">
    <citation type="submission" date="2019-12" db="EMBL/GenBank/DDBJ databases">
        <authorList>
            <person name="Scholes J."/>
        </authorList>
    </citation>
    <scope>NUCLEOTIDE SEQUENCE</scope>
</reference>
<dbReference type="AlphaFoldDB" id="A0A9N7RR89"/>
<feature type="compositionally biased region" description="Basic and acidic residues" evidence="5">
    <location>
        <begin position="234"/>
        <end position="248"/>
    </location>
</feature>
<dbReference type="GO" id="GO:0008270">
    <property type="term" value="F:zinc ion binding"/>
    <property type="evidence" value="ECO:0007669"/>
    <property type="project" value="UniProtKB-KW"/>
</dbReference>
<feature type="region of interest" description="Disordered" evidence="5">
    <location>
        <begin position="172"/>
        <end position="344"/>
    </location>
</feature>
<evidence type="ECO:0000313" key="7">
    <source>
        <dbReference type="EMBL" id="CAA0840726.1"/>
    </source>
</evidence>
<feature type="compositionally biased region" description="Basic and acidic residues" evidence="5">
    <location>
        <begin position="188"/>
        <end position="198"/>
    </location>
</feature>
<accession>A0A9N7RR89</accession>
<feature type="compositionally biased region" description="Low complexity" evidence="5">
    <location>
        <begin position="436"/>
        <end position="451"/>
    </location>
</feature>
<dbReference type="InterPro" id="IPR007527">
    <property type="entry name" value="Znf_SWIM"/>
</dbReference>
<comment type="caution">
    <text evidence="7">The sequence shown here is derived from an EMBL/GenBank/DDBJ whole genome shotgun (WGS) entry which is preliminary data.</text>
</comment>
<keyword evidence="8" id="KW-1185">Reference proteome</keyword>
<keyword evidence="2 4" id="KW-0863">Zinc-finger</keyword>
<evidence type="ECO:0000313" key="8">
    <source>
        <dbReference type="Proteomes" id="UP001153555"/>
    </source>
</evidence>
<sequence>MSDRQKGLVDAVNRFFPGSEHRYCVMHLYSNFKQNYRGLALKGILFKAAMSSRVVDLQKATIVKILEELKKRASDFFAHWNGEDQFEIENGIGTRFKVHLTEKTCTCRRWDLTGIPCVHAISGIFYLGKNPEDFVDNCYSRNTFLRSHSHMMKAINDSEMWPEVDVQSLVPPVIEKMPGRPRKHNRRKDPDEGKRDSGRPSQGGRPLTLGKKGVKMTCSYCGQKNHNVRGCPSKKNENNQKEKEKDEQTGVTMNNEPNGNSQASASVGPQQMGHASVGPQQMGPQRMGPQQMGPASEGPNQMSPASVNPDQMGPQQMGPDQMGPQQMGPDQMGSQQMDPDQMDIDPGLEEIYSVIDEFDASLPNNEQPLARPPQRNVRNTSEIKNAMKTTQIEKRIIRSASTSIEKSQTLIKNTREVSTKKELAKSITVTGPTTRSNKNINSTSATNSKASKSIDKVTGNEKIVHTQNSQTTKDVQSTKRTLGLKRKLDVRKMPQSQGQTSNSAHEVDKPIWRPPGRSLTDARSFSRMFGGGFMISGGGIVHRPDPSIVRSEGTERRSEGTVTRSAGIVRSEEETPVCRQQ</sequence>
<name>A0A9N7RR89_STRHE</name>
<feature type="region of interest" description="Disordered" evidence="5">
    <location>
        <begin position="429"/>
        <end position="453"/>
    </location>
</feature>
<dbReference type="SMART" id="SM00575">
    <property type="entry name" value="ZnF_PMZ"/>
    <property type="match status" value="1"/>
</dbReference>
<dbReference type="PANTHER" id="PTHR31973">
    <property type="entry name" value="POLYPROTEIN, PUTATIVE-RELATED"/>
    <property type="match status" value="1"/>
</dbReference>
<evidence type="ECO:0000256" key="2">
    <source>
        <dbReference type="ARBA" id="ARBA00022771"/>
    </source>
</evidence>
<feature type="region of interest" description="Disordered" evidence="5">
    <location>
        <begin position="491"/>
        <end position="517"/>
    </location>
</feature>
<gene>
    <name evidence="7" type="ORF">SHERM_06767</name>
</gene>
<feature type="region of interest" description="Disordered" evidence="5">
    <location>
        <begin position="362"/>
        <end position="385"/>
    </location>
</feature>
<feature type="domain" description="SWIM-type" evidence="6">
    <location>
        <begin position="96"/>
        <end position="128"/>
    </location>
</feature>
<dbReference type="EMBL" id="CACSLK010034002">
    <property type="protein sequence ID" value="CAA0840726.1"/>
    <property type="molecule type" value="Genomic_DNA"/>
</dbReference>
<evidence type="ECO:0000256" key="5">
    <source>
        <dbReference type="SAM" id="MobiDB-lite"/>
    </source>
</evidence>
<feature type="compositionally biased region" description="Low complexity" evidence="5">
    <location>
        <begin position="278"/>
        <end position="294"/>
    </location>
</feature>
<evidence type="ECO:0000259" key="6">
    <source>
        <dbReference type="PROSITE" id="PS50966"/>
    </source>
</evidence>
<organism evidence="7 8">
    <name type="scientific">Striga hermonthica</name>
    <name type="common">Purple witchweed</name>
    <name type="synonym">Buchnera hermonthica</name>
    <dbReference type="NCBI Taxonomy" id="68872"/>
    <lineage>
        <taxon>Eukaryota</taxon>
        <taxon>Viridiplantae</taxon>
        <taxon>Streptophyta</taxon>
        <taxon>Embryophyta</taxon>
        <taxon>Tracheophyta</taxon>
        <taxon>Spermatophyta</taxon>
        <taxon>Magnoliopsida</taxon>
        <taxon>eudicotyledons</taxon>
        <taxon>Gunneridae</taxon>
        <taxon>Pentapetalae</taxon>
        <taxon>asterids</taxon>
        <taxon>lamiids</taxon>
        <taxon>Lamiales</taxon>
        <taxon>Orobanchaceae</taxon>
        <taxon>Buchnereae</taxon>
        <taxon>Striga</taxon>
    </lineage>
</organism>